<evidence type="ECO:0000313" key="3">
    <source>
        <dbReference type="EMBL" id="PED11827.1"/>
    </source>
</evidence>
<gene>
    <name evidence="3" type="ORF">CON01_25180</name>
</gene>
<proteinExistence type="predicted"/>
<organism evidence="3 4">
    <name type="scientific">Bacillus thuringiensis</name>
    <dbReference type="NCBI Taxonomy" id="1428"/>
    <lineage>
        <taxon>Bacteria</taxon>
        <taxon>Bacillati</taxon>
        <taxon>Bacillota</taxon>
        <taxon>Bacilli</taxon>
        <taxon>Bacillales</taxon>
        <taxon>Bacillaceae</taxon>
        <taxon>Bacillus</taxon>
        <taxon>Bacillus cereus group</taxon>
    </lineage>
</organism>
<evidence type="ECO:0000313" key="4">
    <source>
        <dbReference type="Proteomes" id="UP000220127"/>
    </source>
</evidence>
<dbReference type="Pfam" id="PF05709">
    <property type="entry name" value="Sipho_tail"/>
    <property type="match status" value="1"/>
</dbReference>
<reference evidence="3 4" key="1">
    <citation type="submission" date="2017-09" db="EMBL/GenBank/DDBJ databases">
        <title>Large-scale bioinformatics analysis of Bacillus genomes uncovers conserved roles of natural products in bacterial physiology.</title>
        <authorList>
            <consortium name="Agbiome Team Llc"/>
            <person name="Bleich R.M."/>
            <person name="Grubbs K.J."/>
            <person name="Santa Maria K.C."/>
            <person name="Allen S.E."/>
            <person name="Farag S."/>
            <person name="Shank E.A."/>
            <person name="Bowers A."/>
        </authorList>
    </citation>
    <scope>NUCLEOTIDE SEQUENCE [LARGE SCALE GENOMIC DNA]</scope>
    <source>
        <strain evidence="3 4">AFS094940</strain>
    </source>
</reference>
<feature type="domain" description="Siphovirus-type tail component C-terminal" evidence="2">
    <location>
        <begin position="420"/>
        <end position="498"/>
    </location>
</feature>
<dbReference type="Pfam" id="PF22768">
    <property type="entry name" value="SPP1_Dit"/>
    <property type="match status" value="1"/>
</dbReference>
<name>A0A9X6TWH2_BACTU</name>
<evidence type="ECO:0000259" key="2">
    <source>
        <dbReference type="Pfam" id="PF22768"/>
    </source>
</evidence>
<evidence type="ECO:0000259" key="1">
    <source>
        <dbReference type="Pfam" id="PF05709"/>
    </source>
</evidence>
<dbReference type="Proteomes" id="UP000220127">
    <property type="component" value="Unassembled WGS sequence"/>
</dbReference>
<dbReference type="InterPro" id="IPR008841">
    <property type="entry name" value="Siphovirus-type_tail_N"/>
</dbReference>
<dbReference type="InterPro" id="IPR006520">
    <property type="entry name" value="Dit_BPSPP_N"/>
</dbReference>
<feature type="domain" description="Siphovirus-type tail component RIFT-related" evidence="1">
    <location>
        <begin position="28"/>
        <end position="128"/>
    </location>
</feature>
<accession>A0A9X6TWH2</accession>
<protein>
    <submittedName>
        <fullName evidence="3">Phage tail protein</fullName>
    </submittedName>
</protein>
<dbReference type="NCBIfam" id="TIGR01633">
    <property type="entry name" value="phi3626_gp14_N"/>
    <property type="match status" value="1"/>
</dbReference>
<dbReference type="Gene3D" id="2.60.120.860">
    <property type="match status" value="1"/>
</dbReference>
<sequence>MLVFNGINLEEYFEKKYEKGFFMVNDIRGRGILSDEINELTVPHRPGSYFLSKRTPKRVLEVDFSLKGVSLFELRKRIDELNGLLDTEEPVKITFTDEPDIVYYGIKESVEETLEKSNIHQATITLICPMPYKLGNEKTVDFENDGRGLIANIQNKGSAESEPIIEIEVENPSTFLDVRNKSVYLPNKEDYFRIGYPLQVNQLPVEWKQRVMWDEMSTTVGWTRVSQFENTKGGGTFKSNGHQFYVEDYGDQNYKGNHGAIAKKSIPSGPLQDFIMDAYVRFNCSSYVQMGQVEVALLDETSKPVVRLSLNDVYWEAEETFGVAKIAYPGHPAEQMMIHTRGMYPWTWNNFYGKLCVYRIGNEWEFYIAKFVYGTEIDDAGAKARWVDKDGILMNKIAQVQISICQWWNNNPAVLMTVDDIKIWKVNQNTSNNPPYIVGKGDKVQIDTAKSLVSINGSSAINLKELFSDYPKITKGQNKLEIMPANIGTAKVKYRERFR</sequence>
<comment type="caution">
    <text evidence="3">The sequence shown here is derived from an EMBL/GenBank/DDBJ whole genome shotgun (WGS) entry which is preliminary data.</text>
</comment>
<dbReference type="AlphaFoldDB" id="A0A9X6TWH2"/>
<dbReference type="Gene3D" id="2.40.30.200">
    <property type="match status" value="1"/>
</dbReference>
<dbReference type="InterPro" id="IPR054738">
    <property type="entry name" value="Siphovirus-type_tail_C"/>
</dbReference>
<dbReference type="EMBL" id="NVMD01000029">
    <property type="protein sequence ID" value="PED11827.1"/>
    <property type="molecule type" value="Genomic_DNA"/>
</dbReference>
<dbReference type="RefSeq" id="WP_097877723.1">
    <property type="nucleotide sequence ID" value="NZ_NVMD01000029.1"/>
</dbReference>